<dbReference type="Proteomes" id="UP000006693">
    <property type="component" value="Chromosome 2"/>
</dbReference>
<evidence type="ECO:0000256" key="1">
    <source>
        <dbReference type="SAM" id="MobiDB-lite"/>
    </source>
</evidence>
<name>A0A0H2XDJ9_BURMA</name>
<feature type="region of interest" description="Disordered" evidence="1">
    <location>
        <begin position="76"/>
        <end position="95"/>
    </location>
</feature>
<dbReference type="EMBL" id="CP000011">
    <property type="protein sequence ID" value="AAY59257.1"/>
    <property type="molecule type" value="Genomic_DNA"/>
</dbReference>
<evidence type="ECO:0000313" key="3">
    <source>
        <dbReference type="Proteomes" id="UP000006693"/>
    </source>
</evidence>
<proteinExistence type="predicted"/>
<protein>
    <submittedName>
        <fullName evidence="2">Uncharacterized protein</fullName>
    </submittedName>
</protein>
<feature type="compositionally biased region" description="Polar residues" evidence="1">
    <location>
        <begin position="84"/>
        <end position="95"/>
    </location>
</feature>
<organism evidence="2 3">
    <name type="scientific">Burkholderia mallei (strain ATCC 23344)</name>
    <dbReference type="NCBI Taxonomy" id="243160"/>
    <lineage>
        <taxon>Bacteria</taxon>
        <taxon>Pseudomonadati</taxon>
        <taxon>Pseudomonadota</taxon>
        <taxon>Betaproteobacteria</taxon>
        <taxon>Burkholderiales</taxon>
        <taxon>Burkholderiaceae</taxon>
        <taxon>Burkholderia</taxon>
        <taxon>pseudomallei group</taxon>
    </lineage>
</organism>
<keyword evidence="3" id="KW-1185">Reference proteome</keyword>
<dbReference type="AlphaFoldDB" id="A0A0H2XDJ9"/>
<dbReference type="KEGG" id="bma:BMAA0112"/>
<gene>
    <name evidence="2" type="ordered locus">BMAA0112</name>
</gene>
<feature type="region of interest" description="Disordered" evidence="1">
    <location>
        <begin position="22"/>
        <end position="50"/>
    </location>
</feature>
<accession>A0A0H2XDJ9</accession>
<evidence type="ECO:0000313" key="2">
    <source>
        <dbReference type="EMBL" id="AAY59257.1"/>
    </source>
</evidence>
<sequence length="95" mass="10552">MHGKARVPFRFVHRFSVSDRNRAPAVPLPGRRGHLFGAKRRMPGPIARTPANVGNRRCLAPLNNEIANSRKTLVRLSPAPGNSAYHSNWGFSLSR</sequence>
<feature type="compositionally biased region" description="Basic residues" evidence="1">
    <location>
        <begin position="31"/>
        <end position="42"/>
    </location>
</feature>
<dbReference type="HOGENOM" id="CLU_2367430_0_0_4"/>
<reference evidence="2 3" key="1">
    <citation type="journal article" date="2004" name="Proc. Natl. Acad. Sci. U.S.A.">
        <title>Structural flexibility in the Burkholderia mallei genome.</title>
        <authorList>
            <person name="Nierman W.C."/>
            <person name="DeShazer D."/>
            <person name="Kim H.S."/>
            <person name="Tettelin H."/>
            <person name="Nelson K.E."/>
            <person name="Feldblyum T."/>
            <person name="Ulrich R.L."/>
            <person name="Ronning C.M."/>
            <person name="Brinkac L.M."/>
            <person name="Daugherty S.C."/>
            <person name="Davidsen T.D."/>
            <person name="Deboy R.T."/>
            <person name="Dimitrov G."/>
            <person name="Dodson R.J."/>
            <person name="Durkin A.S."/>
            <person name="Gwinn M.L."/>
            <person name="Haft D.H."/>
            <person name="Khouri H."/>
            <person name="Kolonay J.F."/>
            <person name="Madupu R."/>
            <person name="Mohammoud Y."/>
            <person name="Nelson W.C."/>
            <person name="Radune D."/>
            <person name="Romero C.M."/>
            <person name="Sarria S."/>
            <person name="Selengut J."/>
            <person name="Shamblin C."/>
            <person name="Sullivan S.A."/>
            <person name="White O."/>
            <person name="Yu Y."/>
            <person name="Zafar N."/>
            <person name="Zhou L."/>
            <person name="Fraser C.M."/>
        </authorList>
    </citation>
    <scope>NUCLEOTIDE SEQUENCE [LARGE SCALE GENOMIC DNA]</scope>
    <source>
        <strain evidence="2 3">ATCC 23344</strain>
    </source>
</reference>